<comment type="caution">
    <text evidence="5">The sequence shown here is derived from an EMBL/GenBank/DDBJ whole genome shotgun (WGS) entry which is preliminary data.</text>
</comment>
<dbReference type="GO" id="GO:0003723">
    <property type="term" value="F:RNA binding"/>
    <property type="evidence" value="ECO:0007669"/>
    <property type="project" value="UniProtKB-UniRule"/>
</dbReference>
<feature type="compositionally biased region" description="Low complexity" evidence="3">
    <location>
        <begin position="627"/>
        <end position="650"/>
    </location>
</feature>
<keyword evidence="1 2" id="KW-0694">RNA-binding</keyword>
<dbReference type="PROSITE" id="PS50102">
    <property type="entry name" value="RRM"/>
    <property type="match status" value="1"/>
</dbReference>
<dbReference type="SUPFAM" id="SSF54928">
    <property type="entry name" value="RNA-binding domain, RBD"/>
    <property type="match status" value="1"/>
</dbReference>
<proteinExistence type="predicted"/>
<feature type="compositionally biased region" description="Polar residues" evidence="3">
    <location>
        <begin position="616"/>
        <end position="626"/>
    </location>
</feature>
<sequence length="658" mass="74791">MDRLRERHNPYPERKPLSNVNIMKCKVRGRGKSLRVPGGNMPFDRNPQFRGLQPPSPFWDESKTFEPSQAPMFDFFVNGNGPGVQDNNVKFNKNDPAFLEARLALERPCRTLFIRNIQYGTKTELVRSKFEEYGEIRDIFDIIEKRGMLFLSFYDIRASEKAKVEMQNYEFGGRKIDVHYSLPKENEEMIYCDRDKNQGTLFITLKEGKAPLDNDALIHHFSQFGEVKVVREYRTHPNQRFVEFWDSRACTRAHDATLNAEYNGGHFDCKFAWDVSAKQRAGNIINRLSIGNELLLKRPADINNFERIPFHEHADENFVNRSADVEDFLNRLSPQLLAGEMTQRYHENGYPSARDVHEYSPENGYNGAAFPSPQSSQHSSPQNQRVTPQTQFSNVKTEPKSVIDFGPLSETERLEQANKVQQMISMIAATQLAQVTAQAQVQSQPQAQTQVPHSNVSLYPGLVGIPQMQNHATYTPVNCTTMSSQVAPVLNNTVYNNALGITPGVNPVVNPAFLNAIVNEISAGHNHQTVQAANSDKNHIDTNPNMSQPSQRSNTIRVNELLALLVQKQQIDANSVTLQQQQQHYQTYQQNNVTTYPNPYESLTPQKIQTHPPPQQLASFTNHYDPSSSQTSNQQTSKIPQQSQPQTQQTVEAKQTQY</sequence>
<evidence type="ECO:0000256" key="1">
    <source>
        <dbReference type="ARBA" id="ARBA00022884"/>
    </source>
</evidence>
<dbReference type="EMBL" id="CAJVPQ010000740">
    <property type="protein sequence ID" value="CAG8506916.1"/>
    <property type="molecule type" value="Genomic_DNA"/>
</dbReference>
<feature type="domain" description="RRM" evidence="4">
    <location>
        <begin position="110"/>
        <end position="183"/>
    </location>
</feature>
<dbReference type="InterPro" id="IPR000504">
    <property type="entry name" value="RRM_dom"/>
</dbReference>
<dbReference type="AlphaFoldDB" id="A0A9N8ZU91"/>
<evidence type="ECO:0000313" key="5">
    <source>
        <dbReference type="EMBL" id="CAG8506916.1"/>
    </source>
</evidence>
<feature type="region of interest" description="Disordered" evidence="3">
    <location>
        <begin position="31"/>
        <end position="51"/>
    </location>
</feature>
<dbReference type="Proteomes" id="UP000789570">
    <property type="component" value="Unassembled WGS sequence"/>
</dbReference>
<feature type="region of interest" description="Disordered" evidence="3">
    <location>
        <begin position="351"/>
        <end position="402"/>
    </location>
</feature>
<evidence type="ECO:0000256" key="3">
    <source>
        <dbReference type="SAM" id="MobiDB-lite"/>
    </source>
</evidence>
<dbReference type="InterPro" id="IPR012677">
    <property type="entry name" value="Nucleotide-bd_a/b_plait_sf"/>
</dbReference>
<dbReference type="Gene3D" id="3.30.70.330">
    <property type="match status" value="2"/>
</dbReference>
<gene>
    <name evidence="5" type="ORF">FCALED_LOCUS3994</name>
</gene>
<feature type="compositionally biased region" description="Polar residues" evidence="3">
    <location>
        <begin position="383"/>
        <end position="396"/>
    </location>
</feature>
<keyword evidence="6" id="KW-1185">Reference proteome</keyword>
<dbReference type="InterPro" id="IPR035979">
    <property type="entry name" value="RBD_domain_sf"/>
</dbReference>
<dbReference type="SMART" id="SM00360">
    <property type="entry name" value="RRM"/>
    <property type="match status" value="2"/>
</dbReference>
<dbReference type="CDD" id="cd12276">
    <property type="entry name" value="RRM2_MEI2_EAR1_like"/>
    <property type="match status" value="1"/>
</dbReference>
<feature type="compositionally biased region" description="Low complexity" evidence="3">
    <location>
        <begin position="371"/>
        <end position="382"/>
    </location>
</feature>
<evidence type="ECO:0000256" key="2">
    <source>
        <dbReference type="PROSITE-ProRule" id="PRU00176"/>
    </source>
</evidence>
<dbReference type="OrthoDB" id="439808at2759"/>
<accession>A0A9N8ZU91</accession>
<dbReference type="Pfam" id="PF00076">
    <property type="entry name" value="RRM_1"/>
    <property type="match status" value="1"/>
</dbReference>
<dbReference type="PANTHER" id="PTHR23189">
    <property type="entry name" value="RNA RECOGNITION MOTIF-CONTAINING"/>
    <property type="match status" value="1"/>
</dbReference>
<protein>
    <submittedName>
        <fullName evidence="5">6063_t:CDS:1</fullName>
    </submittedName>
</protein>
<name>A0A9N8ZU91_9GLOM</name>
<reference evidence="5" key="1">
    <citation type="submission" date="2021-06" db="EMBL/GenBank/DDBJ databases">
        <authorList>
            <person name="Kallberg Y."/>
            <person name="Tangrot J."/>
            <person name="Rosling A."/>
        </authorList>
    </citation>
    <scope>NUCLEOTIDE SEQUENCE</scope>
    <source>
        <strain evidence="5">UK204</strain>
    </source>
</reference>
<evidence type="ECO:0000313" key="6">
    <source>
        <dbReference type="Proteomes" id="UP000789570"/>
    </source>
</evidence>
<feature type="region of interest" description="Disordered" evidence="3">
    <location>
        <begin position="593"/>
        <end position="658"/>
    </location>
</feature>
<evidence type="ECO:0000259" key="4">
    <source>
        <dbReference type="PROSITE" id="PS50102"/>
    </source>
</evidence>
<organism evidence="5 6">
    <name type="scientific">Funneliformis caledonium</name>
    <dbReference type="NCBI Taxonomy" id="1117310"/>
    <lineage>
        <taxon>Eukaryota</taxon>
        <taxon>Fungi</taxon>
        <taxon>Fungi incertae sedis</taxon>
        <taxon>Mucoromycota</taxon>
        <taxon>Glomeromycotina</taxon>
        <taxon>Glomeromycetes</taxon>
        <taxon>Glomerales</taxon>
        <taxon>Glomeraceae</taxon>
        <taxon>Funneliformis</taxon>
    </lineage>
</organism>